<keyword evidence="5" id="KW-0735">Signal-anchor</keyword>
<dbReference type="InterPro" id="IPR029044">
    <property type="entry name" value="Nucleotide-diphossugar_trans"/>
</dbReference>
<evidence type="ECO:0000256" key="2">
    <source>
        <dbReference type="ARBA" id="ARBA00022676"/>
    </source>
</evidence>
<sequence length="267" mass="32122">MEHSTNKSLWYNIYILTCPCFSKTAKQRIQSLSNKYSRLSIIFLSINRKFANYHPFKSSCSSILRLFLPDLLPNVQKIIHLDVDTYIFKDLDEMFYLNMTNLHFRGILDNDYYKEMEKFGFSDDHYINSGVLLMNLDEMRKDHFIESAADFLKKNGTSIYLVDQLLINIVSFNKCSLLPLTFGFHNWYCTEKLYKKFFKKPHFFKYYSYEEVHRIIYNLTIVHFMKKPWNYGMRPPYNRDWALTALKTDFINEISSSCRWIKLFLFL</sequence>
<keyword evidence="8" id="KW-0325">Glycoprotein</keyword>
<dbReference type="PANTHER" id="PTHR46012">
    <property type="entry name" value="IP22168P"/>
    <property type="match status" value="1"/>
</dbReference>
<evidence type="ECO:0000256" key="11">
    <source>
        <dbReference type="ARBA" id="ARBA00049181"/>
    </source>
</evidence>
<keyword evidence="7" id="KW-0472">Membrane</keyword>
<evidence type="ECO:0000256" key="5">
    <source>
        <dbReference type="ARBA" id="ARBA00022968"/>
    </source>
</evidence>
<evidence type="ECO:0000256" key="1">
    <source>
        <dbReference type="ARBA" id="ARBA00004606"/>
    </source>
</evidence>
<keyword evidence="4" id="KW-0812">Transmembrane</keyword>
<evidence type="ECO:0000256" key="4">
    <source>
        <dbReference type="ARBA" id="ARBA00022692"/>
    </source>
</evidence>
<keyword evidence="13" id="KW-1185">Reference proteome</keyword>
<proteinExistence type="predicted"/>
<evidence type="ECO:0000256" key="8">
    <source>
        <dbReference type="ARBA" id="ARBA00023180"/>
    </source>
</evidence>
<comment type="caution">
    <text evidence="12">The sequence shown here is derived from an EMBL/GenBank/DDBJ whole genome shotgun (WGS) entry which is preliminary data.</text>
</comment>
<comment type="subcellular location">
    <subcellularLocation>
        <location evidence="1">Membrane</location>
        <topology evidence="1">Single-pass type II membrane protein</topology>
    </subcellularLocation>
</comment>
<accession>A0ABR2JJC7</accession>
<dbReference type="Pfam" id="PF01501">
    <property type="entry name" value="Glyco_transf_8"/>
    <property type="match status" value="1"/>
</dbReference>
<dbReference type="EMBL" id="JAPFFF010000011">
    <property type="protein sequence ID" value="KAK8877869.1"/>
    <property type="molecule type" value="Genomic_DNA"/>
</dbReference>
<evidence type="ECO:0000256" key="3">
    <source>
        <dbReference type="ARBA" id="ARBA00022679"/>
    </source>
</evidence>
<protein>
    <recommendedName>
        <fullName evidence="10">UDP-D-xylose:beta-D-glucoside alpha-1,3-D-xylosyltransferase</fullName>
        <ecNumber evidence="10">2.4.2.42</ecNumber>
    </recommendedName>
</protein>
<dbReference type="InterPro" id="IPR051993">
    <property type="entry name" value="Glycosyltransferase_8"/>
</dbReference>
<keyword evidence="3" id="KW-0808">Transferase</keyword>
<organism evidence="12 13">
    <name type="scientific">Tritrichomonas musculus</name>
    <dbReference type="NCBI Taxonomy" id="1915356"/>
    <lineage>
        <taxon>Eukaryota</taxon>
        <taxon>Metamonada</taxon>
        <taxon>Parabasalia</taxon>
        <taxon>Tritrichomonadida</taxon>
        <taxon>Tritrichomonadidae</taxon>
        <taxon>Tritrichomonas</taxon>
    </lineage>
</organism>
<dbReference type="Gene3D" id="3.90.550.10">
    <property type="entry name" value="Spore Coat Polysaccharide Biosynthesis Protein SpsA, Chain A"/>
    <property type="match status" value="1"/>
</dbReference>
<dbReference type="Proteomes" id="UP001470230">
    <property type="component" value="Unassembled WGS sequence"/>
</dbReference>
<evidence type="ECO:0000313" key="12">
    <source>
        <dbReference type="EMBL" id="KAK8877869.1"/>
    </source>
</evidence>
<dbReference type="InterPro" id="IPR002495">
    <property type="entry name" value="Glyco_trans_8"/>
</dbReference>
<dbReference type="EC" id="2.4.2.42" evidence="10"/>
<reference evidence="12 13" key="1">
    <citation type="submission" date="2024-04" db="EMBL/GenBank/DDBJ databases">
        <title>Tritrichomonas musculus Genome.</title>
        <authorList>
            <person name="Alves-Ferreira E."/>
            <person name="Grigg M."/>
            <person name="Lorenzi H."/>
            <person name="Galac M."/>
        </authorList>
    </citation>
    <scope>NUCLEOTIDE SEQUENCE [LARGE SCALE GENOMIC DNA]</scope>
    <source>
        <strain evidence="12 13">EAF2021</strain>
    </source>
</reference>
<evidence type="ECO:0000256" key="6">
    <source>
        <dbReference type="ARBA" id="ARBA00022989"/>
    </source>
</evidence>
<keyword evidence="6" id="KW-1133">Transmembrane helix</keyword>
<evidence type="ECO:0000256" key="10">
    <source>
        <dbReference type="ARBA" id="ARBA00038854"/>
    </source>
</evidence>
<evidence type="ECO:0000256" key="9">
    <source>
        <dbReference type="ARBA" id="ARBA00037301"/>
    </source>
</evidence>
<comment type="catalytic activity">
    <reaction evidence="11">
        <text>3-O-(beta-D-glucosyl)-L-seryl-[EGF-like domain protein] + UDP-alpha-D-xylose = 3-O-[alpha-D-xylosyl-(1-&gt;3)-beta-D-glucosyl]-L-seryl-[EGF-like domain protein] + UDP + H(+)</text>
        <dbReference type="Rhea" id="RHEA:56064"/>
        <dbReference type="Rhea" id="RHEA-COMP:14610"/>
        <dbReference type="Rhea" id="RHEA-COMP:14611"/>
        <dbReference type="ChEBI" id="CHEBI:15378"/>
        <dbReference type="ChEBI" id="CHEBI:57632"/>
        <dbReference type="ChEBI" id="CHEBI:58223"/>
        <dbReference type="ChEBI" id="CHEBI:140575"/>
        <dbReference type="ChEBI" id="CHEBI:140576"/>
        <dbReference type="EC" id="2.4.2.42"/>
    </reaction>
</comment>
<dbReference type="PANTHER" id="PTHR46012:SF2">
    <property type="entry name" value="IP22168P"/>
    <property type="match status" value="1"/>
</dbReference>
<keyword evidence="2" id="KW-0328">Glycosyltransferase</keyword>
<comment type="function">
    <text evidence="9">Glycosyltransferase which elongates the O-linked glucose attached to EGF-like repeats in the extracellular domain of Notch proteins by catalyzing the addition of xylose.</text>
</comment>
<name>A0ABR2JJC7_9EUKA</name>
<evidence type="ECO:0000313" key="13">
    <source>
        <dbReference type="Proteomes" id="UP001470230"/>
    </source>
</evidence>
<evidence type="ECO:0000256" key="7">
    <source>
        <dbReference type="ARBA" id="ARBA00023136"/>
    </source>
</evidence>
<gene>
    <name evidence="12" type="ORF">M9Y10_004632</name>
</gene>
<dbReference type="SUPFAM" id="SSF53448">
    <property type="entry name" value="Nucleotide-diphospho-sugar transferases"/>
    <property type="match status" value="1"/>
</dbReference>